<accession>A0A3B0Y173</accession>
<dbReference type="EMBL" id="UOFL01000058">
    <property type="protein sequence ID" value="VAW74388.1"/>
    <property type="molecule type" value="Genomic_DNA"/>
</dbReference>
<dbReference type="GO" id="GO:0050568">
    <property type="term" value="F:protein-glutamine glutaminase activity"/>
    <property type="evidence" value="ECO:0007669"/>
    <property type="project" value="InterPro"/>
</dbReference>
<keyword evidence="1" id="KW-0145">Chemotaxis</keyword>
<dbReference type="PANTHER" id="PTHR35147:SF2">
    <property type="entry name" value="CHEMORECEPTOR GLUTAMINE DEAMIDASE CHED-RELATED"/>
    <property type="match status" value="1"/>
</dbReference>
<dbReference type="InterPro" id="IPR005659">
    <property type="entry name" value="Chemorcpt_Glu_NH3ase_CheD"/>
</dbReference>
<dbReference type="GO" id="GO:0006935">
    <property type="term" value="P:chemotaxis"/>
    <property type="evidence" value="ECO:0007669"/>
    <property type="project" value="UniProtKB-KW"/>
</dbReference>
<dbReference type="PANTHER" id="PTHR35147">
    <property type="entry name" value="CHEMORECEPTOR GLUTAMINE DEAMIDASE CHED-RELATED"/>
    <property type="match status" value="1"/>
</dbReference>
<dbReference type="Pfam" id="PF03975">
    <property type="entry name" value="CheD"/>
    <property type="match status" value="1"/>
</dbReference>
<dbReference type="SUPFAM" id="SSF64438">
    <property type="entry name" value="CNF1/YfiH-like putative cysteine hydrolases"/>
    <property type="match status" value="1"/>
</dbReference>
<dbReference type="InterPro" id="IPR011324">
    <property type="entry name" value="Cytotoxic_necrot_fac-like_cat"/>
</dbReference>
<dbReference type="HAMAP" id="MF_01440">
    <property type="entry name" value="CheD"/>
    <property type="match status" value="1"/>
</dbReference>
<name>A0A3B0Y173_9ZZZZ</name>
<evidence type="ECO:0000256" key="2">
    <source>
        <dbReference type="ARBA" id="ARBA00022801"/>
    </source>
</evidence>
<dbReference type="NCBIfam" id="NF010013">
    <property type="entry name" value="PRK13487.1"/>
    <property type="match status" value="1"/>
</dbReference>
<dbReference type="AlphaFoldDB" id="A0A3B0Y173"/>
<reference evidence="3" key="1">
    <citation type="submission" date="2018-06" db="EMBL/GenBank/DDBJ databases">
        <authorList>
            <person name="Zhirakovskaya E."/>
        </authorList>
    </citation>
    <scope>NUCLEOTIDE SEQUENCE</scope>
</reference>
<proteinExistence type="inferred from homology"/>
<dbReference type="CDD" id="cd16352">
    <property type="entry name" value="CheD"/>
    <property type="match status" value="1"/>
</dbReference>
<gene>
    <name evidence="3" type="ORF">MNBD_GAMMA12-147</name>
</gene>
<evidence type="ECO:0000256" key="1">
    <source>
        <dbReference type="ARBA" id="ARBA00022500"/>
    </source>
</evidence>
<evidence type="ECO:0000313" key="3">
    <source>
        <dbReference type="EMBL" id="VAW74388.1"/>
    </source>
</evidence>
<sequence length="214" mass="23791">MVLTSRHDKKLPFSIPGFEHINRYWDKSQDGFTAKILPGEYYISIKSEWIVTVLGSCVSACIRDTRLNIGGMNHFMLPDGSNQVGRSDNGVNGESARYGNFAMEHLINGILRQGGTRENLEIKITGGGKIISNMGDIGIKNIAFVSEYLSTEGLTVIADDTGDVYPRKVQYNPGTGQLRVKKLRSMHNATILDREKEYRSSISSEKVIGDIELF</sequence>
<protein>
    <submittedName>
        <fullName evidence="3">Chemotaxis protein CheD</fullName>
    </submittedName>
</protein>
<keyword evidence="2" id="KW-0378">Hydrolase</keyword>
<dbReference type="InterPro" id="IPR038592">
    <property type="entry name" value="CheD-like_sf"/>
</dbReference>
<dbReference type="Gene3D" id="3.30.1330.200">
    <property type="match status" value="1"/>
</dbReference>
<organism evidence="3">
    <name type="scientific">hydrothermal vent metagenome</name>
    <dbReference type="NCBI Taxonomy" id="652676"/>
    <lineage>
        <taxon>unclassified sequences</taxon>
        <taxon>metagenomes</taxon>
        <taxon>ecological metagenomes</taxon>
    </lineage>
</organism>